<evidence type="ECO:0000313" key="2">
    <source>
        <dbReference type="EMBL" id="EET89715.1"/>
    </source>
</evidence>
<proteinExistence type="predicted"/>
<protein>
    <recommendedName>
        <fullName evidence="1">DJ-1/PfpI domain-containing protein</fullName>
    </recommendedName>
</protein>
<reference evidence="2 3" key="2">
    <citation type="journal article" date="2010" name="Proc. Natl. Acad. Sci. U.S.A.">
        <title>Enigmatic, ultrasmall, uncultivated Archaea.</title>
        <authorList>
            <person name="Baker B.J."/>
            <person name="Comolli L.R."/>
            <person name="Dick G.J."/>
            <person name="Hauser L.J."/>
            <person name="Hyatt D."/>
            <person name="Dill B.D."/>
            <person name="Land M.L."/>
            <person name="Verberkmoes N.C."/>
            <person name="Hettich R.L."/>
            <person name="Banfield J.F."/>
        </authorList>
    </citation>
    <scope>NUCLEOTIDE SEQUENCE [LARGE SCALE GENOMIC DNA]</scope>
    <source>
        <strain evidence="2">ARMAN-2</strain>
    </source>
</reference>
<gene>
    <name evidence="2" type="ORF">UNLARM2_0833</name>
</gene>
<dbReference type="InterPro" id="IPR029062">
    <property type="entry name" value="Class_I_gatase-like"/>
</dbReference>
<dbReference type="Proteomes" id="UP000332487">
    <property type="component" value="Unassembled WGS sequence"/>
</dbReference>
<accession>C7DIE1</accession>
<keyword evidence="3" id="KW-1185">Reference proteome</keyword>
<dbReference type="Pfam" id="PF01965">
    <property type="entry name" value="DJ-1_PfpI"/>
    <property type="match status" value="1"/>
</dbReference>
<dbReference type="EMBL" id="GG697241">
    <property type="protein sequence ID" value="EET89715.1"/>
    <property type="molecule type" value="Genomic_DNA"/>
</dbReference>
<sequence>MKFLVFMPPKGFRDETVSAIKLLFGRWDIDCAMSSYTSKECVGKHGATYRPDLNTSSASPENYDGIVLADGPGIEDYKLYEFRPLLDLLVGFNTQKKYIIGIDNAIKIISRANIIRDKKVSAPREEDARKAVQLFRGVLSKEPVESSDNLITIGSSEGIEEKLDKAVSYLGVR</sequence>
<evidence type="ECO:0000259" key="1">
    <source>
        <dbReference type="Pfam" id="PF01965"/>
    </source>
</evidence>
<evidence type="ECO:0000313" key="3">
    <source>
        <dbReference type="Proteomes" id="UP000332487"/>
    </source>
</evidence>
<dbReference type="InterPro" id="IPR002818">
    <property type="entry name" value="DJ-1/PfpI"/>
</dbReference>
<dbReference type="Gene3D" id="3.40.50.880">
    <property type="match status" value="1"/>
</dbReference>
<dbReference type="SUPFAM" id="SSF52317">
    <property type="entry name" value="Class I glutamine amidotransferase-like"/>
    <property type="match status" value="1"/>
</dbReference>
<organism evidence="2 3">
    <name type="scientific">Candidatus Micrarchaeum acidiphilum ARMAN-2</name>
    <dbReference type="NCBI Taxonomy" id="425595"/>
    <lineage>
        <taxon>Archaea</taxon>
        <taxon>Candidatus Micrarchaeota</taxon>
        <taxon>Candidatus Micrarchaeia</taxon>
        <taxon>Candidatus Micrarchaeales</taxon>
        <taxon>Candidatus Micrarchaeaceae</taxon>
        <taxon>Candidatus Micrarchaeum</taxon>
    </lineage>
</organism>
<dbReference type="AlphaFoldDB" id="C7DIE1"/>
<name>C7DIE1_MICA2</name>
<reference evidence="2 3" key="1">
    <citation type="journal article" date="2009" name="Genome Biol.">
        <title>Community-wide analysis of microbial genome sequence signatures.</title>
        <authorList>
            <person name="Dick G.J."/>
            <person name="Andersson A.F."/>
            <person name="Baker B.J."/>
            <person name="Simmons S.L."/>
            <person name="Thomas B.C."/>
            <person name="Yelton A.P."/>
            <person name="Banfield J.F."/>
        </authorList>
    </citation>
    <scope>NUCLEOTIDE SEQUENCE [LARGE SCALE GENOMIC DNA]</scope>
    <source>
        <strain evidence="2">ARMAN-2</strain>
    </source>
</reference>
<feature type="domain" description="DJ-1/PfpI" evidence="1">
    <location>
        <begin position="2"/>
        <end position="152"/>
    </location>
</feature>